<dbReference type="AlphaFoldDB" id="A0A4U1BIL3"/>
<comment type="subcellular location">
    <subcellularLocation>
        <location evidence="1">Cell membrane</location>
        <topology evidence="1">Multi-pass membrane protein</topology>
    </subcellularLocation>
</comment>
<sequence>MALISYADSALSILPPVAAIGLAILTRRVLLSLGLGIVLGIAMLADFSPAVLLSELSARATGLVWEGEGVASWNLYTLGFLMIMGMLMALISVSGGTRAFAHWARRRIRDRRDAQWMTLFLGAVIFIDDYFNALLVGNVARPVTDQYRISREKLAYCIDSTSAPVCVISPISTWGAYIMSLLAALLATHGLNEVTALSLFAQMIPFNLYAVTALALLICVVYFRLDVGPMAEAERRAQAGQPWDEAKGMPAGEDLGLEQVRGGTVLNLAGPLLLLVSLVVGLMLFSGDRALHAMGHAFGLIAALENADGAWSMVTAGSITLVITALGMIAQGVSPVLIGRAAVKGVHSMLPAVYILLMAWTIAGVIADLQTGNYLAGLASDSLPQTLLPALVFLISAAAAFSTGTSYGTFAIMLPIAANMALALEPALLVPALSAVLAGGVFGDHCSPISDTTILSSTGSACHHMDHVATQLPYALVAAALALAGYLVLGFTGSVAAGLLISCLGLMVVVGLLRRREGGMNHYRTEGA</sequence>
<dbReference type="Proteomes" id="UP000305674">
    <property type="component" value="Unassembled WGS sequence"/>
</dbReference>
<feature type="transmembrane region" description="Helical" evidence="6">
    <location>
        <begin position="73"/>
        <end position="93"/>
    </location>
</feature>
<dbReference type="InterPro" id="IPR018461">
    <property type="entry name" value="Na/H_Antiport_NhaC-like_C"/>
</dbReference>
<keyword evidence="4 6" id="KW-1133">Transmembrane helix</keyword>
<evidence type="ECO:0000256" key="5">
    <source>
        <dbReference type="ARBA" id="ARBA00023136"/>
    </source>
</evidence>
<feature type="transmembrane region" description="Helical" evidence="6">
    <location>
        <begin position="387"/>
        <end position="414"/>
    </location>
</feature>
<evidence type="ECO:0000313" key="9">
    <source>
        <dbReference type="Proteomes" id="UP000305674"/>
    </source>
</evidence>
<feature type="transmembrane region" description="Helical" evidence="6">
    <location>
        <begin position="319"/>
        <end position="338"/>
    </location>
</feature>
<evidence type="ECO:0000256" key="2">
    <source>
        <dbReference type="ARBA" id="ARBA00022475"/>
    </source>
</evidence>
<accession>A0A4U1BIL3</accession>
<dbReference type="OrthoDB" id="9762978at2"/>
<feature type="transmembrane region" description="Helical" evidence="6">
    <location>
        <begin position="265"/>
        <end position="285"/>
    </location>
</feature>
<evidence type="ECO:0000259" key="7">
    <source>
        <dbReference type="Pfam" id="PF03553"/>
    </source>
</evidence>
<feature type="domain" description="Na+/H+ antiporter NhaC-like C-terminal" evidence="7">
    <location>
        <begin position="165"/>
        <end position="491"/>
    </location>
</feature>
<evidence type="ECO:0000256" key="3">
    <source>
        <dbReference type="ARBA" id="ARBA00022692"/>
    </source>
</evidence>
<evidence type="ECO:0000313" key="8">
    <source>
        <dbReference type="EMBL" id="TKB49886.1"/>
    </source>
</evidence>
<organism evidence="8 9">
    <name type="scientific">Ferrimonas sediminicola</name>
    <dbReference type="NCBI Taxonomy" id="2569538"/>
    <lineage>
        <taxon>Bacteria</taxon>
        <taxon>Pseudomonadati</taxon>
        <taxon>Pseudomonadota</taxon>
        <taxon>Gammaproteobacteria</taxon>
        <taxon>Alteromonadales</taxon>
        <taxon>Ferrimonadaceae</taxon>
        <taxon>Ferrimonas</taxon>
    </lineage>
</organism>
<evidence type="ECO:0000256" key="1">
    <source>
        <dbReference type="ARBA" id="ARBA00004651"/>
    </source>
</evidence>
<keyword evidence="3 6" id="KW-0812">Transmembrane</keyword>
<dbReference type="PANTHER" id="PTHR43478:SF1">
    <property type="entry name" value="NA+_H+ ANTIPORTER NHAC-LIKE C-TERMINAL DOMAIN-CONTAINING PROTEIN"/>
    <property type="match status" value="1"/>
</dbReference>
<reference evidence="8 9" key="1">
    <citation type="submission" date="2019-04" db="EMBL/GenBank/DDBJ databases">
        <authorList>
            <person name="Hwang J.C."/>
        </authorList>
    </citation>
    <scope>NUCLEOTIDE SEQUENCE [LARGE SCALE GENOMIC DNA]</scope>
    <source>
        <strain evidence="8 9">IMCC35001</strain>
    </source>
</reference>
<feature type="transmembrane region" description="Helical" evidence="6">
    <location>
        <begin position="350"/>
        <end position="367"/>
    </location>
</feature>
<proteinExistence type="predicted"/>
<name>A0A4U1BIL3_9GAMM</name>
<feature type="transmembrane region" description="Helical" evidence="6">
    <location>
        <begin position="6"/>
        <end position="26"/>
    </location>
</feature>
<keyword evidence="2" id="KW-1003">Cell membrane</keyword>
<comment type="caution">
    <text evidence="8">The sequence shown here is derived from an EMBL/GenBank/DDBJ whole genome shotgun (WGS) entry which is preliminary data.</text>
</comment>
<keyword evidence="9" id="KW-1185">Reference proteome</keyword>
<feature type="transmembrane region" description="Helical" evidence="6">
    <location>
        <begin position="33"/>
        <end position="53"/>
    </location>
</feature>
<dbReference type="EMBL" id="SWCI01000003">
    <property type="protein sequence ID" value="TKB49886.1"/>
    <property type="molecule type" value="Genomic_DNA"/>
</dbReference>
<gene>
    <name evidence="8" type="ORF">FCL40_06955</name>
</gene>
<protein>
    <submittedName>
        <fullName evidence="8">Na+/H+ antiporter NhaC family protein</fullName>
    </submittedName>
</protein>
<dbReference type="GO" id="GO:0005886">
    <property type="term" value="C:plasma membrane"/>
    <property type="evidence" value="ECO:0007669"/>
    <property type="project" value="UniProtKB-SubCell"/>
</dbReference>
<evidence type="ECO:0000256" key="4">
    <source>
        <dbReference type="ARBA" id="ARBA00022989"/>
    </source>
</evidence>
<keyword evidence="5 6" id="KW-0472">Membrane</keyword>
<dbReference type="RefSeq" id="WP_136852435.1">
    <property type="nucleotide sequence ID" value="NZ_SWCI01000003.1"/>
</dbReference>
<feature type="transmembrane region" description="Helical" evidence="6">
    <location>
        <begin position="114"/>
        <end position="135"/>
    </location>
</feature>
<feature type="transmembrane region" description="Helical" evidence="6">
    <location>
        <begin position="495"/>
        <end position="513"/>
    </location>
</feature>
<feature type="transmembrane region" description="Helical" evidence="6">
    <location>
        <begin position="206"/>
        <end position="225"/>
    </location>
</feature>
<dbReference type="Pfam" id="PF03553">
    <property type="entry name" value="Na_H_antiporter"/>
    <property type="match status" value="1"/>
</dbReference>
<evidence type="ECO:0000256" key="6">
    <source>
        <dbReference type="SAM" id="Phobius"/>
    </source>
</evidence>
<dbReference type="PANTHER" id="PTHR43478">
    <property type="entry name" value="NA+/H+ ANTIPORTER-RELATED"/>
    <property type="match status" value="1"/>
</dbReference>